<organism evidence="1">
    <name type="scientific">uncultured Caudovirales phage</name>
    <dbReference type="NCBI Taxonomy" id="2100421"/>
    <lineage>
        <taxon>Viruses</taxon>
        <taxon>Duplodnaviria</taxon>
        <taxon>Heunggongvirae</taxon>
        <taxon>Uroviricota</taxon>
        <taxon>Caudoviricetes</taxon>
        <taxon>Peduoviridae</taxon>
        <taxon>Maltschvirus</taxon>
        <taxon>Maltschvirus maltsch</taxon>
    </lineage>
</organism>
<protein>
    <submittedName>
        <fullName evidence="1">Uncharacterized protein</fullName>
    </submittedName>
</protein>
<name>A0A6J5LUW4_9CAUD</name>
<gene>
    <name evidence="1" type="ORF">UFOVP328_428</name>
</gene>
<proteinExistence type="predicted"/>
<accession>A0A6J5LUW4</accession>
<evidence type="ECO:0000313" key="1">
    <source>
        <dbReference type="EMBL" id="CAB4138235.1"/>
    </source>
</evidence>
<reference evidence="1" key="1">
    <citation type="submission" date="2020-04" db="EMBL/GenBank/DDBJ databases">
        <authorList>
            <person name="Chiriac C."/>
            <person name="Salcher M."/>
            <person name="Ghai R."/>
            <person name="Kavagutti S V."/>
        </authorList>
    </citation>
    <scope>NUCLEOTIDE SEQUENCE</scope>
</reference>
<sequence length="75" mass="8654">MYKVYFTNEHGDARSYNEETLVDALATAEGLRRNTRYSFVTMVSEDPNSVGRPGVDEIKNGVLPDGHDYEWKKRR</sequence>
<dbReference type="EMBL" id="LR796341">
    <property type="protein sequence ID" value="CAB4138235.1"/>
    <property type="molecule type" value="Genomic_DNA"/>
</dbReference>